<protein>
    <submittedName>
        <fullName evidence="1">AAA family ATPase</fullName>
    </submittedName>
</protein>
<dbReference type="Pfam" id="PF13207">
    <property type="entry name" value="AAA_17"/>
    <property type="match status" value="1"/>
</dbReference>
<sequence length="178" mass="20570">MRQRRIIFVAGVHGVGKTTLCNNLVARFSIEHFSASNLIAKEKEEEHLRSKQVENIAGNQDYLVVALNKYLNSTNWYLLDGHFCLLNKDNEITRIPYSTYEGIAPSAILVLIDKPENIYARLNSRDSIRHDLSLLESFQEQEILYAEYIRDELSIPYLMSNPTEDKDEIFTFIESLLV</sequence>
<keyword evidence="2" id="KW-1185">Reference proteome</keyword>
<name>A0A2T1DZE3_9CYAN</name>
<reference evidence="1 2" key="2">
    <citation type="submission" date="2018-03" db="EMBL/GenBank/DDBJ databases">
        <title>The ancient ancestry and fast evolution of plastids.</title>
        <authorList>
            <person name="Moore K.R."/>
            <person name="Magnabosco C."/>
            <person name="Momper L."/>
            <person name="Gold D.A."/>
            <person name="Bosak T."/>
            <person name="Fournier G.P."/>
        </authorList>
    </citation>
    <scope>NUCLEOTIDE SEQUENCE [LARGE SCALE GENOMIC DNA]</scope>
    <source>
        <strain evidence="1 2">ULC18</strain>
    </source>
</reference>
<organism evidence="1 2">
    <name type="scientific">Stenomitos frigidus ULC18</name>
    <dbReference type="NCBI Taxonomy" id="2107698"/>
    <lineage>
        <taxon>Bacteria</taxon>
        <taxon>Bacillati</taxon>
        <taxon>Cyanobacteriota</taxon>
        <taxon>Cyanophyceae</taxon>
        <taxon>Leptolyngbyales</taxon>
        <taxon>Leptolyngbyaceae</taxon>
        <taxon>Stenomitos</taxon>
    </lineage>
</organism>
<dbReference type="Proteomes" id="UP000239576">
    <property type="component" value="Unassembled WGS sequence"/>
</dbReference>
<dbReference type="AlphaFoldDB" id="A0A2T1DZE3"/>
<dbReference type="RefSeq" id="WP_106258571.1">
    <property type="nucleotide sequence ID" value="NZ_CAWNSW010000061.1"/>
</dbReference>
<dbReference type="SUPFAM" id="SSF52540">
    <property type="entry name" value="P-loop containing nucleoside triphosphate hydrolases"/>
    <property type="match status" value="1"/>
</dbReference>
<gene>
    <name evidence="1" type="ORF">C7B82_21800</name>
</gene>
<accession>A0A2T1DZE3</accession>
<dbReference type="InterPro" id="IPR027417">
    <property type="entry name" value="P-loop_NTPase"/>
</dbReference>
<dbReference type="EMBL" id="PVWK01000120">
    <property type="protein sequence ID" value="PSB25829.1"/>
    <property type="molecule type" value="Genomic_DNA"/>
</dbReference>
<dbReference type="Gene3D" id="3.40.50.300">
    <property type="entry name" value="P-loop containing nucleotide triphosphate hydrolases"/>
    <property type="match status" value="1"/>
</dbReference>
<comment type="caution">
    <text evidence="1">The sequence shown here is derived from an EMBL/GenBank/DDBJ whole genome shotgun (WGS) entry which is preliminary data.</text>
</comment>
<dbReference type="OrthoDB" id="1850524at2"/>
<proteinExistence type="predicted"/>
<evidence type="ECO:0000313" key="1">
    <source>
        <dbReference type="EMBL" id="PSB25829.1"/>
    </source>
</evidence>
<reference evidence="2" key="1">
    <citation type="submission" date="2018-02" db="EMBL/GenBank/DDBJ databases">
        <authorList>
            <person name="Moore K."/>
            <person name="Momper L."/>
        </authorList>
    </citation>
    <scope>NUCLEOTIDE SEQUENCE [LARGE SCALE GENOMIC DNA]</scope>
    <source>
        <strain evidence="2">ULC18</strain>
    </source>
</reference>
<evidence type="ECO:0000313" key="2">
    <source>
        <dbReference type="Proteomes" id="UP000239576"/>
    </source>
</evidence>